<accession>A0A5D4GTA0</accession>
<dbReference type="OrthoDB" id="3693562at2"/>
<dbReference type="InterPro" id="IPR052019">
    <property type="entry name" value="F420H2_bilvrd_red/Heme_oxyg"/>
</dbReference>
<dbReference type="InterPro" id="IPR011576">
    <property type="entry name" value="Pyridox_Oxase_N"/>
</dbReference>
<reference evidence="3 4" key="2">
    <citation type="submission" date="2019-09" db="EMBL/GenBank/DDBJ databases">
        <title>Mesorhizobium sp. MaA-C15 isolated from Microcystis aeruginosa.</title>
        <authorList>
            <person name="Jeong S.E."/>
            <person name="Jin H.M."/>
            <person name="Jeon C.O."/>
        </authorList>
    </citation>
    <scope>NUCLEOTIDE SEQUENCE [LARGE SCALE GENOMIC DNA]</scope>
    <source>
        <strain evidence="3 4">MaA-C15</strain>
    </source>
</reference>
<reference evidence="3 4" key="1">
    <citation type="submission" date="2019-08" db="EMBL/GenBank/DDBJ databases">
        <authorList>
            <person name="Seo Y.L."/>
        </authorList>
    </citation>
    <scope>NUCLEOTIDE SEQUENCE [LARGE SCALE GENOMIC DNA]</scope>
    <source>
        <strain evidence="3 4">MaA-C15</strain>
    </source>
</reference>
<comment type="caution">
    <text evidence="3">The sequence shown here is derived from an EMBL/GenBank/DDBJ whole genome shotgun (WGS) entry which is preliminary data.</text>
</comment>
<keyword evidence="1" id="KW-0560">Oxidoreductase</keyword>
<dbReference type="GO" id="GO:0016627">
    <property type="term" value="F:oxidoreductase activity, acting on the CH-CH group of donors"/>
    <property type="evidence" value="ECO:0007669"/>
    <property type="project" value="TreeGrafter"/>
</dbReference>
<dbReference type="RefSeq" id="WP_148916043.1">
    <property type="nucleotide sequence ID" value="NZ_VSZS01000066.1"/>
</dbReference>
<dbReference type="Pfam" id="PF01243">
    <property type="entry name" value="PNPOx_N"/>
    <property type="match status" value="1"/>
</dbReference>
<dbReference type="SUPFAM" id="SSF50475">
    <property type="entry name" value="FMN-binding split barrel"/>
    <property type="match status" value="1"/>
</dbReference>
<dbReference type="GO" id="GO:0005829">
    <property type="term" value="C:cytosol"/>
    <property type="evidence" value="ECO:0007669"/>
    <property type="project" value="TreeGrafter"/>
</dbReference>
<dbReference type="EMBL" id="VSZS01000066">
    <property type="protein sequence ID" value="TYR30505.1"/>
    <property type="molecule type" value="Genomic_DNA"/>
</dbReference>
<dbReference type="PANTHER" id="PTHR35176:SF6">
    <property type="entry name" value="HEME OXYGENASE HI_0854-RELATED"/>
    <property type="match status" value="1"/>
</dbReference>
<dbReference type="PANTHER" id="PTHR35176">
    <property type="entry name" value="HEME OXYGENASE HI_0854-RELATED"/>
    <property type="match status" value="1"/>
</dbReference>
<name>A0A5D4GTA0_9HYPH</name>
<gene>
    <name evidence="3" type="ORF">FY036_17460</name>
</gene>
<feature type="domain" description="Pyridoxamine 5'-phosphate oxidase N-terminal" evidence="2">
    <location>
        <begin position="7"/>
        <end position="134"/>
    </location>
</feature>
<dbReference type="AlphaFoldDB" id="A0A5D4GTA0"/>
<proteinExistence type="predicted"/>
<dbReference type="InterPro" id="IPR012349">
    <property type="entry name" value="Split_barrel_FMN-bd"/>
</dbReference>
<organism evidence="3 4">
    <name type="scientific">Neoaquamicrobium microcysteis</name>
    <dbReference type="NCBI Taxonomy" id="2682781"/>
    <lineage>
        <taxon>Bacteria</taxon>
        <taxon>Pseudomonadati</taxon>
        <taxon>Pseudomonadota</taxon>
        <taxon>Alphaproteobacteria</taxon>
        <taxon>Hyphomicrobiales</taxon>
        <taxon>Phyllobacteriaceae</taxon>
        <taxon>Neoaquamicrobium</taxon>
    </lineage>
</organism>
<dbReference type="Gene3D" id="2.30.110.10">
    <property type="entry name" value="Electron Transport, Fmn-binding Protein, Chain A"/>
    <property type="match status" value="1"/>
</dbReference>
<dbReference type="Proteomes" id="UP000323258">
    <property type="component" value="Unassembled WGS sequence"/>
</dbReference>
<evidence type="ECO:0000313" key="3">
    <source>
        <dbReference type="EMBL" id="TYR30505.1"/>
    </source>
</evidence>
<sequence>MDADLHATILKLLDEHRILTLATLRPDGWPQATTVGYVSKGLTLWFMTGKDTQKAKNLARDNRVSLTIDHDTTDPMAIAGLSMAARAFPVSDEATIRTILMDELPKKYPEYGPMMTGLDVSGVAVFELRPEVISVLDYTKGFAHTDEVRVGEADRAMVEAAQ</sequence>
<keyword evidence="4" id="KW-1185">Reference proteome</keyword>
<evidence type="ECO:0000259" key="2">
    <source>
        <dbReference type="Pfam" id="PF01243"/>
    </source>
</evidence>
<evidence type="ECO:0000256" key="1">
    <source>
        <dbReference type="ARBA" id="ARBA00023002"/>
    </source>
</evidence>
<protein>
    <submittedName>
        <fullName evidence="3">Pyridoxamine 5'-phosphate oxidase family protein</fullName>
    </submittedName>
</protein>
<evidence type="ECO:0000313" key="4">
    <source>
        <dbReference type="Proteomes" id="UP000323258"/>
    </source>
</evidence>
<dbReference type="GO" id="GO:0070967">
    <property type="term" value="F:coenzyme F420 binding"/>
    <property type="evidence" value="ECO:0007669"/>
    <property type="project" value="TreeGrafter"/>
</dbReference>